<evidence type="ECO:0000313" key="5">
    <source>
        <dbReference type="EMBL" id="ACV11483.1"/>
    </source>
</evidence>
<evidence type="ECO:0000313" key="6">
    <source>
        <dbReference type="Proteomes" id="UP000002071"/>
    </source>
</evidence>
<dbReference type="AlphaFoldDB" id="C7NN83"/>
<dbReference type="Pfam" id="PF24278">
    <property type="entry name" value="HVO_0513_N"/>
    <property type="match status" value="1"/>
</dbReference>
<evidence type="ECO:0000256" key="2">
    <source>
        <dbReference type="ARBA" id="ARBA00023163"/>
    </source>
</evidence>
<dbReference type="RefSeq" id="WP_015789057.1">
    <property type="nucleotide sequence ID" value="NC_013158.1"/>
</dbReference>
<dbReference type="OrthoDB" id="194393at2157"/>
<dbReference type="EMBL" id="CP001687">
    <property type="protein sequence ID" value="ACV11483.1"/>
    <property type="molecule type" value="Genomic_DNA"/>
</dbReference>
<name>C7NN83_HALUD</name>
<dbReference type="Proteomes" id="UP000002071">
    <property type="component" value="Chromosome"/>
</dbReference>
<dbReference type="Gene3D" id="1.10.10.10">
    <property type="entry name" value="Winged helix-like DNA-binding domain superfamily/Winged helix DNA-binding domain"/>
    <property type="match status" value="1"/>
</dbReference>
<proteinExistence type="predicted"/>
<dbReference type="PANTHER" id="PTHR34236">
    <property type="entry name" value="DIMETHYL SULFOXIDE REDUCTASE TRANSCRIPTIONAL ACTIVATOR"/>
    <property type="match status" value="1"/>
</dbReference>
<feature type="domain" description="HTH bat-type" evidence="3">
    <location>
        <begin position="160"/>
        <end position="211"/>
    </location>
</feature>
<keyword evidence="1" id="KW-0805">Transcription regulation</keyword>
<dbReference type="eggNOG" id="arCOG02274">
    <property type="taxonomic scope" value="Archaea"/>
</dbReference>
<dbReference type="GeneID" id="8383584"/>
<evidence type="ECO:0000259" key="4">
    <source>
        <dbReference type="Pfam" id="PF24278"/>
    </source>
</evidence>
<dbReference type="InterPro" id="IPR007050">
    <property type="entry name" value="HTH_bacterioopsin"/>
</dbReference>
<evidence type="ECO:0000259" key="3">
    <source>
        <dbReference type="Pfam" id="PF04967"/>
    </source>
</evidence>
<dbReference type="PANTHER" id="PTHR34236:SF1">
    <property type="entry name" value="DIMETHYL SULFOXIDE REDUCTASE TRANSCRIPTIONAL ACTIVATOR"/>
    <property type="match status" value="1"/>
</dbReference>
<keyword evidence="6" id="KW-1185">Reference proteome</keyword>
<dbReference type="Pfam" id="PF04967">
    <property type="entry name" value="HTH_10"/>
    <property type="match status" value="1"/>
</dbReference>
<accession>C7NN83</accession>
<sequence length="216" mass="24113">MRYLRAVFTKDGGAIHPWGETLARDESVLRGPMYVMEMVDDEVAKMLCRVYGDVEHGFGLTRDHPLVRTATLVDAARGLLSLRVEMPTEPRQMLRFQRETDIILVMPLQFRQTDGAPVATLLGDDESFDDSLDAVPAAVDVELLETGEYEPEPDDPIASLTPTQQRVLLSAVEEGYYECPREATQDELADAVDLAPGTVGEHLRKIESRVFSHLVE</sequence>
<dbReference type="InterPro" id="IPR056493">
    <property type="entry name" value="HVO_0513_N"/>
</dbReference>
<feature type="domain" description="HVO-0513-like N-terminal" evidence="4">
    <location>
        <begin position="16"/>
        <end position="149"/>
    </location>
</feature>
<dbReference type="InterPro" id="IPR036388">
    <property type="entry name" value="WH-like_DNA-bd_sf"/>
</dbReference>
<dbReference type="KEGG" id="hut:Huta_1307"/>
<reference evidence="5 6" key="1">
    <citation type="journal article" date="2009" name="Stand. Genomic Sci.">
        <title>Complete genome sequence of Halorhabdus utahensis type strain (AX-2).</title>
        <authorList>
            <person name="Anderson I."/>
            <person name="Tindall B.J."/>
            <person name="Pomrenke H."/>
            <person name="Goker M."/>
            <person name="Lapidus A."/>
            <person name="Nolan M."/>
            <person name="Copeland A."/>
            <person name="Glavina Del Rio T."/>
            <person name="Chen F."/>
            <person name="Tice H."/>
            <person name="Cheng J.F."/>
            <person name="Lucas S."/>
            <person name="Chertkov O."/>
            <person name="Bruce D."/>
            <person name="Brettin T."/>
            <person name="Detter J.C."/>
            <person name="Han C."/>
            <person name="Goodwin L."/>
            <person name="Land M."/>
            <person name="Hauser L."/>
            <person name="Chang Y.J."/>
            <person name="Jeffries C.D."/>
            <person name="Pitluck S."/>
            <person name="Pati A."/>
            <person name="Mavromatis K."/>
            <person name="Ivanova N."/>
            <person name="Ovchinnikova G."/>
            <person name="Chen A."/>
            <person name="Palaniappan K."/>
            <person name="Chain P."/>
            <person name="Rohde M."/>
            <person name="Bristow J."/>
            <person name="Eisen J.A."/>
            <person name="Markowitz V."/>
            <person name="Hugenholtz P."/>
            <person name="Kyrpides N.C."/>
            <person name="Klenk H.P."/>
        </authorList>
    </citation>
    <scope>NUCLEOTIDE SEQUENCE [LARGE SCALE GENOMIC DNA]</scope>
    <source>
        <strain evidence="6">DSM 12940 / JCM 11049 / AX-2</strain>
    </source>
</reference>
<protein>
    <submittedName>
        <fullName evidence="5">Bacterio-opsin activator HTH domain protein</fullName>
    </submittedName>
</protein>
<keyword evidence="2" id="KW-0804">Transcription</keyword>
<gene>
    <name evidence="5" type="ordered locus">Huta_1307</name>
</gene>
<dbReference type="HOGENOM" id="CLU_092678_0_0_2"/>
<evidence type="ECO:0000256" key="1">
    <source>
        <dbReference type="ARBA" id="ARBA00023015"/>
    </source>
</evidence>
<organism evidence="5 6">
    <name type="scientific">Halorhabdus utahensis (strain DSM 12940 / JCM 11049 / AX-2)</name>
    <dbReference type="NCBI Taxonomy" id="519442"/>
    <lineage>
        <taxon>Archaea</taxon>
        <taxon>Methanobacteriati</taxon>
        <taxon>Methanobacteriota</taxon>
        <taxon>Stenosarchaea group</taxon>
        <taxon>Halobacteria</taxon>
        <taxon>Halobacteriales</taxon>
        <taxon>Haloarculaceae</taxon>
        <taxon>Halorhabdus</taxon>
    </lineage>
</organism>